<keyword evidence="1" id="KW-0732">Signal</keyword>
<feature type="signal peptide" evidence="1">
    <location>
        <begin position="1"/>
        <end position="22"/>
    </location>
</feature>
<dbReference type="SMART" id="SM00900">
    <property type="entry name" value="FMN_bind"/>
    <property type="match status" value="1"/>
</dbReference>
<dbReference type="Pfam" id="PF04205">
    <property type="entry name" value="FMN_bind"/>
    <property type="match status" value="1"/>
</dbReference>
<proteinExistence type="predicted"/>
<gene>
    <name evidence="3" type="ORF">ENW50_01355</name>
</gene>
<accession>A0A7V5CS24</accession>
<sequence length="177" mass="19619">MKSKLMFLPLAGLVLAGGPAYATVYLTVAQAQQLMFPGATFQQEFKTLDHNQIKEIEHLSGVHVLSNQLRAWRASTGGWFLVDEVVGKHDFIPFALALDNKGKVKGIEILEYREAYGSQIRDPLWQRQFAGNGPDAKLRLGRNIRNISGATLSCKHITDGVERLLVTYEVVLKPAGD</sequence>
<comment type="caution">
    <text evidence="3">The sequence shown here is derived from an EMBL/GenBank/DDBJ whole genome shotgun (WGS) entry which is preliminary data.</text>
</comment>
<feature type="domain" description="FMN-binding" evidence="2">
    <location>
        <begin position="87"/>
        <end position="168"/>
    </location>
</feature>
<organism evidence="3">
    <name type="scientific">Acidobacterium capsulatum</name>
    <dbReference type="NCBI Taxonomy" id="33075"/>
    <lineage>
        <taxon>Bacteria</taxon>
        <taxon>Pseudomonadati</taxon>
        <taxon>Acidobacteriota</taxon>
        <taxon>Terriglobia</taxon>
        <taxon>Terriglobales</taxon>
        <taxon>Acidobacteriaceae</taxon>
        <taxon>Acidobacterium</taxon>
    </lineage>
</organism>
<dbReference type="EMBL" id="DTKL01000010">
    <property type="protein sequence ID" value="HGY93328.1"/>
    <property type="molecule type" value="Genomic_DNA"/>
</dbReference>
<evidence type="ECO:0000313" key="3">
    <source>
        <dbReference type="EMBL" id="HGY93328.1"/>
    </source>
</evidence>
<dbReference type="InterPro" id="IPR007329">
    <property type="entry name" value="FMN-bd"/>
</dbReference>
<evidence type="ECO:0000259" key="2">
    <source>
        <dbReference type="SMART" id="SM00900"/>
    </source>
</evidence>
<reference evidence="3" key="1">
    <citation type="journal article" date="2020" name="mSystems">
        <title>Genome- and Community-Level Interaction Insights into Carbon Utilization and Element Cycling Functions of Hydrothermarchaeota in Hydrothermal Sediment.</title>
        <authorList>
            <person name="Zhou Z."/>
            <person name="Liu Y."/>
            <person name="Xu W."/>
            <person name="Pan J."/>
            <person name="Luo Z.H."/>
            <person name="Li M."/>
        </authorList>
    </citation>
    <scope>NUCLEOTIDE SEQUENCE [LARGE SCALE GENOMIC DNA]</scope>
    <source>
        <strain evidence="3">SpSt-855</strain>
    </source>
</reference>
<dbReference type="AlphaFoldDB" id="A0A7V5CS24"/>
<dbReference type="GO" id="GO:0010181">
    <property type="term" value="F:FMN binding"/>
    <property type="evidence" value="ECO:0007669"/>
    <property type="project" value="InterPro"/>
</dbReference>
<feature type="chain" id="PRO_5031304543" evidence="1">
    <location>
        <begin position="23"/>
        <end position="177"/>
    </location>
</feature>
<evidence type="ECO:0000256" key="1">
    <source>
        <dbReference type="SAM" id="SignalP"/>
    </source>
</evidence>
<dbReference type="GO" id="GO:0016020">
    <property type="term" value="C:membrane"/>
    <property type="evidence" value="ECO:0007669"/>
    <property type="project" value="InterPro"/>
</dbReference>
<name>A0A7V5CS24_9BACT</name>
<protein>
    <submittedName>
        <fullName evidence="3">FMN-binding protein</fullName>
    </submittedName>
</protein>